<protein>
    <submittedName>
        <fullName evidence="2">Uncharacterized protein</fullName>
    </submittedName>
</protein>
<reference evidence="2 3" key="1">
    <citation type="submission" date="2019-05" db="EMBL/GenBank/DDBJ databases">
        <title>Mikania micrantha, genome provides insights into the molecular mechanism of rapid growth.</title>
        <authorList>
            <person name="Liu B."/>
        </authorList>
    </citation>
    <scope>NUCLEOTIDE SEQUENCE [LARGE SCALE GENOMIC DNA]</scope>
    <source>
        <strain evidence="2">NLD-2019</strain>
        <tissue evidence="2">Leaf</tissue>
    </source>
</reference>
<dbReference type="Proteomes" id="UP000326396">
    <property type="component" value="Linkage Group LG7"/>
</dbReference>
<evidence type="ECO:0000313" key="3">
    <source>
        <dbReference type="Proteomes" id="UP000326396"/>
    </source>
</evidence>
<accession>A0A5N6LZC2</accession>
<organism evidence="2 3">
    <name type="scientific">Mikania micrantha</name>
    <name type="common">bitter vine</name>
    <dbReference type="NCBI Taxonomy" id="192012"/>
    <lineage>
        <taxon>Eukaryota</taxon>
        <taxon>Viridiplantae</taxon>
        <taxon>Streptophyta</taxon>
        <taxon>Embryophyta</taxon>
        <taxon>Tracheophyta</taxon>
        <taxon>Spermatophyta</taxon>
        <taxon>Magnoliopsida</taxon>
        <taxon>eudicotyledons</taxon>
        <taxon>Gunneridae</taxon>
        <taxon>Pentapetalae</taxon>
        <taxon>asterids</taxon>
        <taxon>campanulids</taxon>
        <taxon>Asterales</taxon>
        <taxon>Asteraceae</taxon>
        <taxon>Asteroideae</taxon>
        <taxon>Heliantheae alliance</taxon>
        <taxon>Eupatorieae</taxon>
        <taxon>Mikania</taxon>
    </lineage>
</organism>
<evidence type="ECO:0000256" key="1">
    <source>
        <dbReference type="SAM" id="MobiDB-lite"/>
    </source>
</evidence>
<feature type="region of interest" description="Disordered" evidence="1">
    <location>
        <begin position="54"/>
        <end position="85"/>
    </location>
</feature>
<name>A0A5N6LZC2_9ASTR</name>
<dbReference type="EMBL" id="SZYD01000017">
    <property type="protein sequence ID" value="KAD3066928.1"/>
    <property type="molecule type" value="Genomic_DNA"/>
</dbReference>
<proteinExistence type="predicted"/>
<evidence type="ECO:0000313" key="2">
    <source>
        <dbReference type="EMBL" id="KAD3066928.1"/>
    </source>
</evidence>
<keyword evidence="3" id="KW-1185">Reference proteome</keyword>
<comment type="caution">
    <text evidence="2">The sequence shown here is derived from an EMBL/GenBank/DDBJ whole genome shotgun (WGS) entry which is preliminary data.</text>
</comment>
<sequence length="85" mass="9352">MKVGLLGSPEIRHATRKPTKTLSRTPATLKNHHWKPFLHQEKLGSEGLKARIKEGTHQDHHHSLGAATLEFPGSLGAAHTPFPHS</sequence>
<feature type="region of interest" description="Disordered" evidence="1">
    <location>
        <begin position="1"/>
        <end position="27"/>
    </location>
</feature>
<dbReference type="AlphaFoldDB" id="A0A5N6LZC2"/>
<gene>
    <name evidence="2" type="ORF">E3N88_34808</name>
</gene>